<dbReference type="GO" id="GO:0006808">
    <property type="term" value="P:regulation of nitrogen utilization"/>
    <property type="evidence" value="ECO:0007669"/>
    <property type="project" value="InterPro"/>
</dbReference>
<dbReference type="Proteomes" id="UP000733372">
    <property type="component" value="Unassembled WGS sequence"/>
</dbReference>
<dbReference type="Pfam" id="PF00543">
    <property type="entry name" value="P-II"/>
    <property type="match status" value="1"/>
</dbReference>
<dbReference type="Proteomes" id="UP000251144">
    <property type="component" value="Unassembled WGS sequence"/>
</dbReference>
<sequence length="224" mass="24190">MNTLYWLVTITDRPTTDAFLKLYKSFGVDVSLRTVGAGTAVQETLSTLGLEKTEKAVLFAIITADSWPRIQKALRRQMRIDVPGTGIAFIVPVSSIGGKRALLFLTEHQTLELKEESTLKDTRYDLLLVIANQGYTGSIMDAARAAGAGGGTVIHAKGTGMEGAARFMGIDLVNEKELVLIVSRTSEKNAIMKAIMDNADKKAGSIVFSLPVTDTAGLRLLDEE</sequence>
<dbReference type="EMBL" id="CABHMY010000089">
    <property type="protein sequence ID" value="VUX02427.1"/>
    <property type="molecule type" value="Genomic_DNA"/>
</dbReference>
<evidence type="ECO:0000313" key="4">
    <source>
        <dbReference type="EMBL" id="VUX02427.1"/>
    </source>
</evidence>
<reference evidence="4 7" key="2">
    <citation type="submission" date="2019-07" db="EMBL/GenBank/DDBJ databases">
        <authorList>
            <person name="Hibberd C M."/>
            <person name="Gehrig L. J."/>
            <person name="Chang H.-W."/>
            <person name="Venkatesh S."/>
        </authorList>
    </citation>
    <scope>NUCLEOTIDE SEQUENCE [LARGE SCALE GENOMIC DNA]</scope>
    <source>
        <strain evidence="4">Faecalibacterium_prausnitzii_JG_BgPS064</strain>
    </source>
</reference>
<accession>A0A329U1K2</accession>
<dbReference type="EMBL" id="PRLB01000002">
    <property type="protein sequence ID" value="RAW55173.1"/>
    <property type="molecule type" value="Genomic_DNA"/>
</dbReference>
<evidence type="ECO:0000313" key="7">
    <source>
        <dbReference type="Proteomes" id="UP000406184"/>
    </source>
</evidence>
<dbReference type="Proteomes" id="UP000250997">
    <property type="component" value="Unassembled WGS sequence"/>
</dbReference>
<dbReference type="OrthoDB" id="9803021at2"/>
<dbReference type="InterPro" id="IPR011322">
    <property type="entry name" value="N-reg_PII-like_a/b"/>
</dbReference>
<evidence type="ECO:0000313" key="3">
    <source>
        <dbReference type="EMBL" id="RAW55173.1"/>
    </source>
</evidence>
<dbReference type="InterPro" id="IPR002187">
    <property type="entry name" value="N-reg_PII"/>
</dbReference>
<reference evidence="5 6" key="1">
    <citation type="submission" date="2018-02" db="EMBL/GenBank/DDBJ databases">
        <title>Complete genome sequencing of Faecalibacterium prausnitzii strains isolated from the human gut.</title>
        <authorList>
            <person name="Fitzgerald B.C."/>
            <person name="Shkoporov A.N."/>
            <person name="Ross P.R."/>
            <person name="Hill C."/>
        </authorList>
    </citation>
    <scope>NUCLEOTIDE SEQUENCE [LARGE SCALE GENOMIC DNA]</scope>
    <source>
        <strain evidence="2 5">APC942/18-1</strain>
        <strain evidence="3 6">APC942/32-1</strain>
    </source>
</reference>
<dbReference type="AlphaFoldDB" id="A0A329U1K2"/>
<dbReference type="EMBL" id="JAGZAM010000009">
    <property type="protein sequence ID" value="MBS5687538.1"/>
    <property type="molecule type" value="Genomic_DNA"/>
</dbReference>
<keyword evidence="7" id="KW-1185">Reference proteome</keyword>
<organism evidence="3 6">
    <name type="scientific">Faecalibacterium prausnitzii</name>
    <dbReference type="NCBI Taxonomy" id="853"/>
    <lineage>
        <taxon>Bacteria</taxon>
        <taxon>Bacillati</taxon>
        <taxon>Bacillota</taxon>
        <taxon>Clostridia</taxon>
        <taxon>Eubacteriales</taxon>
        <taxon>Oscillospiraceae</taxon>
        <taxon>Faecalibacterium</taxon>
    </lineage>
</organism>
<gene>
    <name evidence="3" type="ORF">C4N26_04225</name>
    <name evidence="2" type="ORF">C4N27_12365</name>
    <name evidence="4" type="ORF">FPPS064S07_00302</name>
    <name evidence="1" type="ORF">KHW66_05715</name>
</gene>
<evidence type="ECO:0000313" key="6">
    <source>
        <dbReference type="Proteomes" id="UP000251144"/>
    </source>
</evidence>
<dbReference type="Gene3D" id="3.30.70.120">
    <property type="match status" value="1"/>
</dbReference>
<dbReference type="SUPFAM" id="SSF54913">
    <property type="entry name" value="GlnB-like"/>
    <property type="match status" value="2"/>
</dbReference>
<reference evidence="1" key="3">
    <citation type="submission" date="2021-02" db="EMBL/GenBank/DDBJ databases">
        <title>Infant gut strain persistence is associated with maternal origin, phylogeny, and functional potential including surface adhesion and iron acquisition.</title>
        <authorList>
            <person name="Lou Y.C."/>
        </authorList>
    </citation>
    <scope>NUCLEOTIDE SEQUENCE</scope>
    <source>
        <strain evidence="1">L3_101_367G1_dasL3_101_367G1_metabat.metabat.26</strain>
    </source>
</reference>
<dbReference type="EMBL" id="PRLA01000011">
    <property type="protein sequence ID" value="RAW48036.1"/>
    <property type="molecule type" value="Genomic_DNA"/>
</dbReference>
<dbReference type="GO" id="GO:0030234">
    <property type="term" value="F:enzyme regulator activity"/>
    <property type="evidence" value="ECO:0007669"/>
    <property type="project" value="InterPro"/>
</dbReference>
<evidence type="ECO:0000313" key="1">
    <source>
        <dbReference type="EMBL" id="MBS5687538.1"/>
    </source>
</evidence>
<dbReference type="PROSITE" id="PS51343">
    <property type="entry name" value="PII_GLNB_DOM"/>
    <property type="match status" value="1"/>
</dbReference>
<evidence type="ECO:0000313" key="5">
    <source>
        <dbReference type="Proteomes" id="UP000250997"/>
    </source>
</evidence>
<dbReference type="Proteomes" id="UP000406184">
    <property type="component" value="Unassembled WGS sequence"/>
</dbReference>
<dbReference type="InterPro" id="IPR015867">
    <property type="entry name" value="N-reg_PII/ATP_PRibTrfase_C"/>
</dbReference>
<proteinExistence type="predicted"/>
<protein>
    <submittedName>
        <fullName evidence="1">P-II family nitrogen regulator</fullName>
    </submittedName>
    <submittedName>
        <fullName evidence="3">Transcriptional regulator</fullName>
    </submittedName>
</protein>
<name>A0A329U1K2_9FIRM</name>
<evidence type="ECO:0000313" key="2">
    <source>
        <dbReference type="EMBL" id="RAW48036.1"/>
    </source>
</evidence>
<dbReference type="RefSeq" id="WP_149795335.1">
    <property type="nucleotide sequence ID" value="NZ_CABHMY010000089.1"/>
</dbReference>